<evidence type="ECO:0000259" key="2">
    <source>
        <dbReference type="Pfam" id="PF00156"/>
    </source>
</evidence>
<dbReference type="CDD" id="cd06223">
    <property type="entry name" value="PRTases_typeI"/>
    <property type="match status" value="1"/>
</dbReference>
<evidence type="ECO:0000313" key="3">
    <source>
        <dbReference type="EMBL" id="PQA53765.1"/>
    </source>
</evidence>
<dbReference type="PANTHER" id="PTHR47505:SF1">
    <property type="entry name" value="DNA UTILIZATION PROTEIN YHGH"/>
    <property type="match status" value="1"/>
</dbReference>
<evidence type="ECO:0000256" key="1">
    <source>
        <dbReference type="ARBA" id="ARBA00008007"/>
    </source>
</evidence>
<gene>
    <name evidence="3" type="ORF">C5O19_24130</name>
</gene>
<keyword evidence="3" id="KW-0808">Transferase</keyword>
<dbReference type="InterPro" id="IPR051910">
    <property type="entry name" value="ComF/GntX_DNA_util-trans"/>
</dbReference>
<protein>
    <submittedName>
        <fullName evidence="3">Amidophosphoribosyltransferase</fullName>
    </submittedName>
</protein>
<dbReference type="GO" id="GO:0016757">
    <property type="term" value="F:glycosyltransferase activity"/>
    <property type="evidence" value="ECO:0007669"/>
    <property type="project" value="UniProtKB-KW"/>
</dbReference>
<comment type="similarity">
    <text evidence="1">Belongs to the ComF/GntX family.</text>
</comment>
<dbReference type="Pfam" id="PF00156">
    <property type="entry name" value="Pribosyltran"/>
    <property type="match status" value="1"/>
</dbReference>
<organism evidence="3 4">
    <name type="scientific">Siphonobacter curvatus</name>
    <dbReference type="NCBI Taxonomy" id="2094562"/>
    <lineage>
        <taxon>Bacteria</taxon>
        <taxon>Pseudomonadati</taxon>
        <taxon>Bacteroidota</taxon>
        <taxon>Cytophagia</taxon>
        <taxon>Cytophagales</taxon>
        <taxon>Cytophagaceae</taxon>
        <taxon>Siphonobacter</taxon>
    </lineage>
</organism>
<dbReference type="SUPFAM" id="SSF53271">
    <property type="entry name" value="PRTase-like"/>
    <property type="match status" value="1"/>
</dbReference>
<keyword evidence="4" id="KW-1185">Reference proteome</keyword>
<dbReference type="AlphaFoldDB" id="A0A2S7IFG3"/>
<dbReference type="InterPro" id="IPR029057">
    <property type="entry name" value="PRTase-like"/>
</dbReference>
<feature type="domain" description="Phosphoribosyltransferase" evidence="2">
    <location>
        <begin position="61"/>
        <end position="130"/>
    </location>
</feature>
<dbReference type="Gene3D" id="3.40.50.2020">
    <property type="match status" value="1"/>
</dbReference>
<dbReference type="PANTHER" id="PTHR47505">
    <property type="entry name" value="DNA UTILIZATION PROTEIN YHGH"/>
    <property type="match status" value="1"/>
</dbReference>
<evidence type="ECO:0000313" key="4">
    <source>
        <dbReference type="Proteomes" id="UP000239590"/>
    </source>
</evidence>
<dbReference type="EMBL" id="PTRA01000008">
    <property type="protein sequence ID" value="PQA53765.1"/>
    <property type="molecule type" value="Genomic_DNA"/>
</dbReference>
<sequence>MLGRLFGVELKAASLTADLLLPVPLHESRQRQRGYNRSDSIAEGLSQLLEIPWSNQLLKKEMATASQTRKTRWERVQNVAKVFTITQPEFIQNQRIALIDDIVTTGSTLEACAQVLLEKGCREVHIWTLATAL</sequence>
<proteinExistence type="inferred from homology"/>
<name>A0A2S7IFG3_9BACT</name>
<dbReference type="RefSeq" id="WP_104715930.1">
    <property type="nucleotide sequence ID" value="NZ_PTRA01000008.1"/>
</dbReference>
<keyword evidence="3" id="KW-0328">Glycosyltransferase</keyword>
<comment type="caution">
    <text evidence="3">The sequence shown here is derived from an EMBL/GenBank/DDBJ whole genome shotgun (WGS) entry which is preliminary data.</text>
</comment>
<dbReference type="InterPro" id="IPR000836">
    <property type="entry name" value="PRTase_dom"/>
</dbReference>
<reference evidence="4" key="1">
    <citation type="submission" date="2018-02" db="EMBL/GenBank/DDBJ databases">
        <title>Genome sequencing of Solimonas sp. HR-BB.</title>
        <authorList>
            <person name="Lee Y."/>
            <person name="Jeon C.O."/>
        </authorList>
    </citation>
    <scope>NUCLEOTIDE SEQUENCE [LARGE SCALE GENOMIC DNA]</scope>
    <source>
        <strain evidence="4">HR-U</strain>
    </source>
</reference>
<dbReference type="Proteomes" id="UP000239590">
    <property type="component" value="Unassembled WGS sequence"/>
</dbReference>
<accession>A0A2S7IFG3</accession>